<evidence type="ECO:0000259" key="7">
    <source>
        <dbReference type="PROSITE" id="PS01225"/>
    </source>
</evidence>
<dbReference type="InterPro" id="IPR052065">
    <property type="entry name" value="Compl_asym_regulator"/>
</dbReference>
<name>A0A7E6FUC3_9MOLL</name>
<dbReference type="InterPro" id="IPR000884">
    <property type="entry name" value="TSP1_rpt"/>
</dbReference>
<gene>
    <name evidence="10" type="primary">LOC118768320</name>
</gene>
<reference evidence="10" key="1">
    <citation type="submission" date="2025-08" db="UniProtKB">
        <authorList>
            <consortium name="RefSeq"/>
        </authorList>
    </citation>
    <scope>IDENTIFICATION</scope>
</reference>
<dbReference type="PANTHER" id="PTHR22906">
    <property type="entry name" value="PROPERDIN"/>
    <property type="match status" value="1"/>
</dbReference>
<keyword evidence="2" id="KW-0964">Secreted</keyword>
<comment type="subcellular location">
    <subcellularLocation>
        <location evidence="1">Secreted</location>
    </subcellularLocation>
</comment>
<evidence type="ECO:0000256" key="1">
    <source>
        <dbReference type="ARBA" id="ARBA00004613"/>
    </source>
</evidence>
<evidence type="ECO:0000256" key="6">
    <source>
        <dbReference type="PROSITE-ProRule" id="PRU00039"/>
    </source>
</evidence>
<keyword evidence="9" id="KW-1185">Reference proteome</keyword>
<dbReference type="InterPro" id="IPR036084">
    <property type="entry name" value="Ser_inhib-like_sf"/>
</dbReference>
<evidence type="ECO:0000256" key="2">
    <source>
        <dbReference type="ARBA" id="ARBA00022525"/>
    </source>
</evidence>
<evidence type="ECO:0000256" key="4">
    <source>
        <dbReference type="ARBA" id="ARBA00022737"/>
    </source>
</evidence>
<evidence type="ECO:0000313" key="9">
    <source>
        <dbReference type="Proteomes" id="UP000515154"/>
    </source>
</evidence>
<keyword evidence="4" id="KW-0677">Repeat</keyword>
<dbReference type="PRINTS" id="PR01705">
    <property type="entry name" value="TSP1REPEAT"/>
</dbReference>
<feature type="domain" description="VWFC" evidence="8">
    <location>
        <begin position="738"/>
        <end position="800"/>
    </location>
</feature>
<dbReference type="Pfam" id="PF00090">
    <property type="entry name" value="TSP_1"/>
    <property type="match status" value="6"/>
</dbReference>
<dbReference type="Proteomes" id="UP000515154">
    <property type="component" value="Linkage group LG28"/>
</dbReference>
<dbReference type="InterPro" id="IPR002919">
    <property type="entry name" value="TIL_dom"/>
</dbReference>
<dbReference type="AlphaFoldDB" id="A0A7E6FUC3"/>
<dbReference type="InterPro" id="IPR001007">
    <property type="entry name" value="VWF_dom"/>
</dbReference>
<dbReference type="Gene3D" id="2.20.100.10">
    <property type="entry name" value="Thrombospondin type-1 (TSP1) repeat"/>
    <property type="match status" value="6"/>
</dbReference>
<evidence type="ECO:0000259" key="8">
    <source>
        <dbReference type="PROSITE" id="PS50184"/>
    </source>
</evidence>
<feature type="domain" description="CTCK" evidence="7">
    <location>
        <begin position="807"/>
        <end position="899"/>
    </location>
</feature>
<sequence length="899" mass="101331">MVNLMSAPDLLPDSYITVTSNQENASEIRHLRQGWVSDKRDYFPTVHIFLPSQYLIFGARLSLSIKKNIRTFDLFFESVKDKPSQTFTADSVVDIPAKMPDETIMISFTKNLPFRPIRVTISILTCLRNASNIKESPYVLDCYLTASAIEKHAGFRPGETLGYIEKDGIKGVSHKDEIVMLGDAIENKVVFTSACNNCTCISRELICTQEVCDGCVYSVWSAWGDCSKTCDNGHRSRGRQRTVGKGTELCDKPLTETQDCSTTPCYGPPTFNPWQGWSACSSFNNCTAGLKQRERSCKTNVKKPEKFCKGHKIEFQSCMPENYDEDVCRDYKECVHPFIWVKCATRCEQTCMSYQLRNKSCSDTDACLPGCSCPEDHVLYFGSCVKISQCPCYDSEGKVVLNNFETTYSPNCQKCVCKMGEISCQSVLKDCCHYTDWTSWGSCSKSCGAGKQTRYRKLVSSNSNCTSEQMKESQDCILAACPFDCVLDGAGYHEGSIIRETVCEECQCHNFKEVCSPKLTTNVNGGWSHWSEWSTCSKTCEGGKMWRLRTCSNPVPRCNGIKCVGKSFETSLCNQNVECCALSEWTQWSDCSKSCSHGIEQRRRKVSNTHHCKGQELETRSCLAPPCDVFCGNWGTWSLCAGECGYGTQFRFRRNKNIPYNAKCQKFLQDERHCKIETECVCPPDTEYTKWSLCEKTCESRFEPLNVTNCEVYKPGCVCKKGLSRNKEGICVKESACKLCTTLDGITKKPGEMWTKANDSCFQCQCSGGKIMCNRICQIPTCREYEELHSDIDTCCPTCRPKKQDTCRVKTKVDYIRDNLGYCRSIRKVLLTYCGGSCGVTSTLPVLFSQKKHKLTSNCKCCHGQIEKIRAVSSVCGPNRKRTQLYYAKVYDCKCKICH</sequence>
<proteinExistence type="predicted"/>
<dbReference type="SUPFAM" id="SSF82895">
    <property type="entry name" value="TSP-1 type 1 repeat"/>
    <property type="match status" value="6"/>
</dbReference>
<dbReference type="Pfam" id="PF01826">
    <property type="entry name" value="TIL"/>
    <property type="match status" value="1"/>
</dbReference>
<dbReference type="PROSITE" id="PS50092">
    <property type="entry name" value="TSP1"/>
    <property type="match status" value="6"/>
</dbReference>
<comment type="caution">
    <text evidence="6">Lacks conserved residue(s) required for the propagation of feature annotation.</text>
</comment>
<organism evidence="9 10">
    <name type="scientific">Octopus sinensis</name>
    <name type="common">East Asian common octopus</name>
    <dbReference type="NCBI Taxonomy" id="2607531"/>
    <lineage>
        <taxon>Eukaryota</taxon>
        <taxon>Metazoa</taxon>
        <taxon>Spiralia</taxon>
        <taxon>Lophotrochozoa</taxon>
        <taxon>Mollusca</taxon>
        <taxon>Cephalopoda</taxon>
        <taxon>Coleoidea</taxon>
        <taxon>Octopodiformes</taxon>
        <taxon>Octopoda</taxon>
        <taxon>Incirrata</taxon>
        <taxon>Octopodidae</taxon>
        <taxon>Octopus</taxon>
    </lineage>
</organism>
<dbReference type="SMART" id="SM00214">
    <property type="entry name" value="VWC"/>
    <property type="match status" value="2"/>
</dbReference>
<evidence type="ECO:0000256" key="3">
    <source>
        <dbReference type="ARBA" id="ARBA00022729"/>
    </source>
</evidence>
<dbReference type="PANTHER" id="PTHR22906:SF43">
    <property type="entry name" value="PROPERDIN"/>
    <property type="match status" value="1"/>
</dbReference>
<dbReference type="SUPFAM" id="SSF57567">
    <property type="entry name" value="Serine protease inhibitors"/>
    <property type="match status" value="2"/>
</dbReference>
<dbReference type="InterPro" id="IPR006207">
    <property type="entry name" value="Cys_knot_C"/>
</dbReference>
<dbReference type="CDD" id="cd19941">
    <property type="entry name" value="TIL"/>
    <property type="match status" value="2"/>
</dbReference>
<evidence type="ECO:0000256" key="5">
    <source>
        <dbReference type="ARBA" id="ARBA00023157"/>
    </source>
</evidence>
<keyword evidence="5" id="KW-1015">Disulfide bond</keyword>
<keyword evidence="3" id="KW-0732">Signal</keyword>
<dbReference type="PROSITE" id="PS50184">
    <property type="entry name" value="VWFC_2"/>
    <property type="match status" value="1"/>
</dbReference>
<dbReference type="InterPro" id="IPR036383">
    <property type="entry name" value="TSP1_rpt_sf"/>
</dbReference>
<dbReference type="SMART" id="SM00209">
    <property type="entry name" value="TSP1"/>
    <property type="match status" value="6"/>
</dbReference>
<accession>A0A7E6FUC3</accession>
<dbReference type="RefSeq" id="XP_036370447.1">
    <property type="nucleotide sequence ID" value="XM_036514554.1"/>
</dbReference>
<dbReference type="KEGG" id="osn:118768320"/>
<evidence type="ECO:0000313" key="10">
    <source>
        <dbReference type="RefSeq" id="XP_036370447.1"/>
    </source>
</evidence>
<dbReference type="FunFam" id="2.20.100.10:FF:000001">
    <property type="entry name" value="semaphorin-5A isoform X1"/>
    <property type="match status" value="1"/>
</dbReference>
<dbReference type="SUPFAM" id="SSF57603">
    <property type="entry name" value="FnI-like domain"/>
    <property type="match status" value="1"/>
</dbReference>
<dbReference type="PROSITE" id="PS01225">
    <property type="entry name" value="CTCK_2"/>
    <property type="match status" value="1"/>
</dbReference>
<dbReference type="Gene3D" id="2.10.25.10">
    <property type="entry name" value="Laminin"/>
    <property type="match status" value="2"/>
</dbReference>
<protein>
    <submittedName>
        <fullName evidence="10">SCO-spondin-like</fullName>
    </submittedName>
</protein>